<keyword evidence="7" id="KW-1185">Reference proteome</keyword>
<dbReference type="Pfam" id="PF13432">
    <property type="entry name" value="TPR_16"/>
    <property type="match status" value="2"/>
</dbReference>
<evidence type="ECO:0000256" key="3">
    <source>
        <dbReference type="PROSITE-ProRule" id="PRU01091"/>
    </source>
</evidence>
<feature type="domain" description="OmpR/PhoB-type" evidence="5">
    <location>
        <begin position="14"/>
        <end position="112"/>
    </location>
</feature>
<dbReference type="PANTHER" id="PTHR12558:SF13">
    <property type="entry name" value="CELL DIVISION CYCLE PROTEIN 27 HOMOLOG"/>
    <property type="match status" value="1"/>
</dbReference>
<dbReference type="PROSITE" id="PS51755">
    <property type="entry name" value="OMPR_PHOB"/>
    <property type="match status" value="1"/>
</dbReference>
<evidence type="ECO:0000259" key="5">
    <source>
        <dbReference type="PROSITE" id="PS51755"/>
    </source>
</evidence>
<dbReference type="Pfam" id="PF13414">
    <property type="entry name" value="TPR_11"/>
    <property type="match status" value="1"/>
</dbReference>
<dbReference type="SUPFAM" id="SSF48452">
    <property type="entry name" value="TPR-like"/>
    <property type="match status" value="1"/>
</dbReference>
<proteinExistence type="predicted"/>
<reference evidence="6 7" key="1">
    <citation type="journal article" date="2023" name="Int. J. Syst. Evol. Microbiol.">
        <title>Physiological and genomic analyses of cobalamin (vitamin B12)-auxotrophy of Lysobacter auxotrophicus sp. nov., a methionine-auxotrophic chitinolytic bacterium isolated from chitin-treated soil.</title>
        <authorList>
            <person name="Saito A."/>
            <person name="Dohra H."/>
            <person name="Hamada M."/>
            <person name="Moriuchi R."/>
            <person name="Kotsuchibashi Y."/>
            <person name="Mori K."/>
        </authorList>
    </citation>
    <scope>NUCLEOTIDE SEQUENCE [LARGE SCALE GENOMIC DNA]</scope>
    <source>
        <strain evidence="6 7">5-21a</strain>
    </source>
</reference>
<dbReference type="SMART" id="SM00862">
    <property type="entry name" value="Trans_reg_C"/>
    <property type="match status" value="1"/>
</dbReference>
<evidence type="ECO:0000256" key="1">
    <source>
        <dbReference type="ARBA" id="ARBA00023125"/>
    </source>
</evidence>
<dbReference type="Pfam" id="PF00486">
    <property type="entry name" value="Trans_reg_C"/>
    <property type="match status" value="1"/>
</dbReference>
<feature type="repeat" description="TPR" evidence="2">
    <location>
        <begin position="480"/>
        <end position="513"/>
    </location>
</feature>
<organism evidence="6 7">
    <name type="scientific">Lysobacter auxotrophicus</name>
    <dbReference type="NCBI Taxonomy" id="2992573"/>
    <lineage>
        <taxon>Bacteria</taxon>
        <taxon>Pseudomonadati</taxon>
        <taxon>Pseudomonadota</taxon>
        <taxon>Gammaproteobacteria</taxon>
        <taxon>Lysobacterales</taxon>
        <taxon>Lysobacteraceae</taxon>
        <taxon>Lysobacter</taxon>
    </lineage>
</organism>
<dbReference type="SMART" id="SM00028">
    <property type="entry name" value="TPR"/>
    <property type="match status" value="5"/>
</dbReference>
<dbReference type="EMBL" id="AP027041">
    <property type="protein sequence ID" value="BDU15952.1"/>
    <property type="molecule type" value="Genomic_DNA"/>
</dbReference>
<dbReference type="Gene3D" id="1.25.40.10">
    <property type="entry name" value="Tetratricopeptide repeat domain"/>
    <property type="match status" value="3"/>
</dbReference>
<dbReference type="PROSITE" id="PS50293">
    <property type="entry name" value="TPR_REGION"/>
    <property type="match status" value="1"/>
</dbReference>
<evidence type="ECO:0000256" key="4">
    <source>
        <dbReference type="SAM" id="Phobius"/>
    </source>
</evidence>
<dbReference type="PROSITE" id="PS50005">
    <property type="entry name" value="TPR"/>
    <property type="match status" value="3"/>
</dbReference>
<keyword evidence="1 3" id="KW-0238">DNA-binding</keyword>
<keyword evidence="2" id="KW-0802">TPR repeat</keyword>
<dbReference type="InterPro" id="IPR036388">
    <property type="entry name" value="WH-like_DNA-bd_sf"/>
</dbReference>
<keyword evidence="4" id="KW-1133">Transmembrane helix</keyword>
<feature type="DNA-binding region" description="OmpR/PhoB-type" evidence="3">
    <location>
        <begin position="14"/>
        <end position="112"/>
    </location>
</feature>
<feature type="repeat" description="TPR" evidence="2">
    <location>
        <begin position="514"/>
        <end position="547"/>
    </location>
</feature>
<keyword evidence="4" id="KW-0472">Membrane</keyword>
<feature type="repeat" description="TPR" evidence="2">
    <location>
        <begin position="548"/>
        <end position="581"/>
    </location>
</feature>
<dbReference type="RefSeq" id="WP_281781386.1">
    <property type="nucleotide sequence ID" value="NZ_AP027041.1"/>
</dbReference>
<evidence type="ECO:0000313" key="7">
    <source>
        <dbReference type="Proteomes" id="UP001317822"/>
    </source>
</evidence>
<protein>
    <submittedName>
        <fullName evidence="6">Winged helix-turn-helix domain-containing protein</fullName>
    </submittedName>
</protein>
<feature type="transmembrane region" description="Helical" evidence="4">
    <location>
        <begin position="184"/>
        <end position="202"/>
    </location>
</feature>
<gene>
    <name evidence="6" type="ORF">LA521A_11530</name>
</gene>
<dbReference type="InterPro" id="IPR001867">
    <property type="entry name" value="OmpR/PhoB-type_DNA-bd"/>
</dbReference>
<dbReference type="InterPro" id="IPR019734">
    <property type="entry name" value="TPR_rpt"/>
</dbReference>
<dbReference type="CDD" id="cd00383">
    <property type="entry name" value="trans_reg_C"/>
    <property type="match status" value="1"/>
</dbReference>
<dbReference type="PANTHER" id="PTHR12558">
    <property type="entry name" value="CELL DIVISION CYCLE 16,23,27"/>
    <property type="match status" value="1"/>
</dbReference>
<accession>A0ABN6UI21</accession>
<dbReference type="Proteomes" id="UP001317822">
    <property type="component" value="Chromosome"/>
</dbReference>
<dbReference type="InterPro" id="IPR016032">
    <property type="entry name" value="Sig_transdc_resp-reg_C-effctor"/>
</dbReference>
<dbReference type="InterPro" id="IPR011990">
    <property type="entry name" value="TPR-like_helical_dom_sf"/>
</dbReference>
<sequence length="752" mass="80230">MTPHGSAGQGGPNGERYRFGDILVDAAAHTLSRAGTEQTVEPKAFSVLLILLRHAGELVGRDDLLDQVWGHRHVTPGVLTRVIAQLRHALADDSQHPRYIQTQHALGYRFIGQFHEADSPSHATEDARHDEGVAVFRHTVPDALIAAANEAVAPAPEPAPFAAPVPTNGGDFATRRKASDQRRWWLAVAALLAIAAGGYWFGQHGPGSATSVPAPAAASVAVLPFTSLSEAKDEGYFAEGLGVEMVDALAGVPGLKVVAAPSPPGRGEVDVKRMGAQLGVATVLGASVRREGARVRVSARLSDARTGFTLWAHSYDRETGDVFALQSDIAGEVVQALIDVLPSSEIEAARQSLARRLTPTRSVAAYDAYLKGEQRMRERAGGDLRGADSAINFYRGALAIDPGFARAQAGICQAEIARFEDARDSDAFTRAQAACEQATKMDPSLHEVSLAMGDLYRAQGNAKQAVAYYERAVDEPALRVHAYLGLATVASAQGQGEQAMAYFERARELAPRDPKVAQKRGYHLLVSGDFPGAIASYREALDYAPDDAALWSSLGGLYAVTGDPAKAIEAYERSLQIKPSYEALSNLGSVKFDQGAYEQAAALYRHASEIDPGDFRIWGNLGDALTAAGSTAVQTRAQYEQAATLGRRYLQLKSDDAQGLALVAWYAANLDLAGEARTLQGKAESLGTERAEVALLGAQTMARLGDADAARRHIDFARKHGIPQQRIDALPLLRSLTAKVEPSSAREPGTAQ</sequence>
<evidence type="ECO:0000256" key="2">
    <source>
        <dbReference type="PROSITE-ProRule" id="PRU00339"/>
    </source>
</evidence>
<keyword evidence="4" id="KW-0812">Transmembrane</keyword>
<evidence type="ECO:0000313" key="6">
    <source>
        <dbReference type="EMBL" id="BDU15952.1"/>
    </source>
</evidence>
<dbReference type="SUPFAM" id="SSF46894">
    <property type="entry name" value="C-terminal effector domain of the bipartite response regulators"/>
    <property type="match status" value="1"/>
</dbReference>
<name>A0ABN6UI21_9GAMM</name>
<dbReference type="Gene3D" id="1.10.10.10">
    <property type="entry name" value="Winged helix-like DNA-binding domain superfamily/Winged helix DNA-binding domain"/>
    <property type="match status" value="1"/>
</dbReference>